<name>A0A1F5C810_9BACT</name>
<reference evidence="2 3" key="1">
    <citation type="journal article" date="2016" name="Nat. Commun.">
        <title>Thousands of microbial genomes shed light on interconnected biogeochemical processes in an aquifer system.</title>
        <authorList>
            <person name="Anantharaman K."/>
            <person name="Brown C.T."/>
            <person name="Hug L.A."/>
            <person name="Sharon I."/>
            <person name="Castelle C.J."/>
            <person name="Probst A.J."/>
            <person name="Thomas B.C."/>
            <person name="Singh A."/>
            <person name="Wilkins M.J."/>
            <person name="Karaoz U."/>
            <person name="Brodie E.L."/>
            <person name="Williams K.H."/>
            <person name="Hubbard S.S."/>
            <person name="Banfield J.F."/>
        </authorList>
    </citation>
    <scope>NUCLEOTIDE SEQUENCE [LARGE SCALE GENOMIC DNA]</scope>
</reference>
<evidence type="ECO:0000259" key="1">
    <source>
        <dbReference type="Pfam" id="PF01936"/>
    </source>
</evidence>
<dbReference type="PANTHER" id="PTHR35458">
    <property type="entry name" value="SLR0755 PROTEIN"/>
    <property type="match status" value="1"/>
</dbReference>
<dbReference type="GO" id="GO:0004540">
    <property type="term" value="F:RNA nuclease activity"/>
    <property type="evidence" value="ECO:0007669"/>
    <property type="project" value="InterPro"/>
</dbReference>
<dbReference type="InterPro" id="IPR021139">
    <property type="entry name" value="NYN"/>
</dbReference>
<dbReference type="EMBL" id="MEYQ01000021">
    <property type="protein sequence ID" value="OGD38984.1"/>
    <property type="molecule type" value="Genomic_DNA"/>
</dbReference>
<accession>A0A1F5C810</accession>
<feature type="domain" description="NYN" evidence="1">
    <location>
        <begin position="11"/>
        <end position="158"/>
    </location>
</feature>
<gene>
    <name evidence="2" type="ORF">A2907_01670</name>
</gene>
<dbReference type="InterPro" id="IPR047140">
    <property type="entry name" value="LabA"/>
</dbReference>
<evidence type="ECO:0000313" key="2">
    <source>
        <dbReference type="EMBL" id="OGD38984.1"/>
    </source>
</evidence>
<proteinExistence type="predicted"/>
<comment type="caution">
    <text evidence="2">The sequence shown here is derived from an EMBL/GenBank/DDBJ whole genome shotgun (WGS) entry which is preliminary data.</text>
</comment>
<sequence>MAIIKHKEQTVAIFIDVQNLYYSARHLYSKKVNFAEIVRIALANRKLIRAIAYVVSTKTGEEKPFFEALGKIGIETKEKELQEFFGGAKKADWDVGIAIDMVRICPIVSTVILVSGDGDFTPVVEYMKSQGKQVELVAFGRTTSAKLKEATDDFTDLDKNVKKFLLR</sequence>
<dbReference type="Pfam" id="PF01936">
    <property type="entry name" value="NYN"/>
    <property type="match status" value="1"/>
</dbReference>
<dbReference type="AlphaFoldDB" id="A0A1F5C810"/>
<protein>
    <recommendedName>
        <fullName evidence="1">NYN domain-containing protein</fullName>
    </recommendedName>
</protein>
<dbReference type="PANTHER" id="PTHR35458:SF8">
    <property type="entry name" value="SLR0650 PROTEIN"/>
    <property type="match status" value="1"/>
</dbReference>
<dbReference type="Gene3D" id="3.40.50.1010">
    <property type="entry name" value="5'-nuclease"/>
    <property type="match status" value="1"/>
</dbReference>
<organism evidence="2 3">
    <name type="scientific">Candidatus Azambacteria bacterium RIFCSPLOWO2_01_FULL_37_9</name>
    <dbReference type="NCBI Taxonomy" id="1797297"/>
    <lineage>
        <taxon>Bacteria</taxon>
        <taxon>Candidatus Azamiibacteriota</taxon>
    </lineage>
</organism>
<evidence type="ECO:0000313" key="3">
    <source>
        <dbReference type="Proteomes" id="UP000177947"/>
    </source>
</evidence>
<dbReference type="CDD" id="cd10911">
    <property type="entry name" value="PIN_LabA"/>
    <property type="match status" value="1"/>
</dbReference>
<dbReference type="Proteomes" id="UP000177947">
    <property type="component" value="Unassembled WGS sequence"/>
</dbReference>